<dbReference type="GeneID" id="5890397"/>
<accession>A9UWW8</accession>
<evidence type="ECO:0000313" key="5">
    <source>
        <dbReference type="Proteomes" id="UP000001357"/>
    </source>
</evidence>
<dbReference type="RefSeq" id="XP_001745055.1">
    <property type="nucleotide sequence ID" value="XM_001745003.1"/>
</dbReference>
<feature type="region of interest" description="Disordered" evidence="2">
    <location>
        <begin position="744"/>
        <end position="786"/>
    </location>
</feature>
<dbReference type="InterPro" id="IPR056415">
    <property type="entry name" value="DCX2_DCDC1"/>
</dbReference>
<dbReference type="Proteomes" id="UP000001357">
    <property type="component" value="Unassembled WGS sequence"/>
</dbReference>
<feature type="compositionally biased region" description="Polar residues" evidence="2">
    <location>
        <begin position="71"/>
        <end position="87"/>
    </location>
</feature>
<feature type="compositionally biased region" description="Low complexity" evidence="2">
    <location>
        <begin position="541"/>
        <end position="562"/>
    </location>
</feature>
<proteinExistence type="predicted"/>
<feature type="compositionally biased region" description="Polar residues" evidence="2">
    <location>
        <begin position="744"/>
        <end position="760"/>
    </location>
</feature>
<feature type="domain" description="Doublecortin" evidence="3">
    <location>
        <begin position="1366"/>
        <end position="1453"/>
    </location>
</feature>
<evidence type="ECO:0000313" key="4">
    <source>
        <dbReference type="EMBL" id="EDQ90288.1"/>
    </source>
</evidence>
<dbReference type="SUPFAM" id="SSF89837">
    <property type="entry name" value="Doublecortin (DC)"/>
    <property type="match status" value="3"/>
</dbReference>
<dbReference type="eggNOG" id="ENOG502QW8Q">
    <property type="taxonomic scope" value="Eukaryota"/>
</dbReference>
<keyword evidence="5" id="KW-1185">Reference proteome</keyword>
<organism evidence="4 5">
    <name type="scientific">Monosiga brevicollis</name>
    <name type="common">Choanoflagellate</name>
    <dbReference type="NCBI Taxonomy" id="81824"/>
    <lineage>
        <taxon>Eukaryota</taxon>
        <taxon>Choanoflagellata</taxon>
        <taxon>Craspedida</taxon>
        <taxon>Salpingoecidae</taxon>
        <taxon>Monosiga</taxon>
    </lineage>
</organism>
<dbReference type="PANTHER" id="PTHR46302">
    <property type="entry name" value="DOUBLECORTIN DOMAIN-CONTAINING PROTEIN 1"/>
    <property type="match status" value="1"/>
</dbReference>
<dbReference type="InterPro" id="IPR003533">
    <property type="entry name" value="Doublecortin_dom"/>
</dbReference>
<dbReference type="Gene3D" id="3.10.20.230">
    <property type="entry name" value="Doublecortin domain"/>
    <property type="match status" value="1"/>
</dbReference>
<dbReference type="InterPro" id="IPR036572">
    <property type="entry name" value="Doublecortin_dom_sf"/>
</dbReference>
<dbReference type="PROSITE" id="PS50309">
    <property type="entry name" value="DC"/>
    <property type="match status" value="1"/>
</dbReference>
<dbReference type="KEGG" id="mbr:MONBRDRAFT_36691"/>
<feature type="region of interest" description="Disordered" evidence="2">
    <location>
        <begin position="1657"/>
        <end position="1686"/>
    </location>
</feature>
<sequence>MPQRYAAAIPVASRPQRPSSYRSDTSQSSRTSTMTSQSRPRTLTRASFVDNSPYAATMRLPRNAPSRRSRPTSAVHRNNGASSQSLRRSVRARPTSAPLETSRRAEAAARRMYQARPHLVRCVAHKNGTYQHGIRVQGDTLHALLRACTQRLDLPFAARRLFDESGQELLSTEDCQLLEPHAIVYVSLGEPFADPFARVAAEHRRRLGPTASLSASVGLSSGLHGRTANSRPLSAGRCTASIDQAGRLRATFFNLGEGINGTALLLPDSLDDVLHACTRRLALSGPAARLFALDGHVIREATGDLHALCHPALQYVIGRVAGPFWVVAGTEAFDTRGPLAFIQHHVQRLDARIKQCEQRKEILDSIISGYEAQEAALGDLDLQTNRLQESRRYLLACRATLLESVADGPEPPLAASIPRLKPNSTLVDARPALYLAAVPNGLPARPENSRTFTFHVGEAERRAQDAQGVFALLLARIDSLLDLGGPAKRLFDKSGRELRKVHQLRKVNTVWVSRGEPFVPYEDVVLGVSLSGARQVLVRAPTASDTETPTPETSESSNSPHPMFVEHFDVVEDDELNANNFALLAADEPVPEALKYDAKTVGTEALERLKPLAHSTAMLLLRREREVAVFQPRVAFHLRQLADKSNLLQRWQVQPLRTATEGPTLCFISSRLCPSMVLTVLGDPAADSPASPLPVGFGEAAASNLNALWFFADDGTIRTAANAEFGLTLSATVDVALKHADENTSMGFSSTNNDHGQTQRGEQDEDSDGNGSPPTSGGVAWTADDAVGADGSSADHVVLSVQAVEAPATAVGQRQRWAFKSYRFDQVALFKESRDVNQDRRWIEKALMWPCDANCQWNAEMPAPLEALLVGKAPWPTQRSSARFDRHLYHRKLKVVPNVNPGAEPSSVVLPLSAGERGRSNTVGNAMAPATLASSLPKDTRHWLSKKLGTDWAVSMTDSLTQQRDERQEWRLELLLVKCDAALPQLTGASRQLFTPWGAAVTDPETFDSAVVLQVSCGEPWHPGPAVTRATKLLEGEIRALRQVAEAYAAADSIATFAQRNGSTFTTTTDEEAALQAVLKPQRQLMVGDDCLTAIEVAAGATITLEPLALNEPGQKWIVEDGLFVSAMDANLCLGWARREARAEAAAGEDFDGEARLCLLDRNTGCYNKLACAQPHSMAHRLWINWPTLMPEIISCAEYFFSLPHFCAHHFFVVVRHGLAHCRVFCLLSCPACAENSGHNGSSSTHSLSLGVQSFVCSNRNRALEIESRFGLRGPKGVFAPPQPVPLGARVTLRSVEDAEEALARWDRYLGRLVGVLDRRTVHIKRMLLLSCMLAFDLPILLWCHTRSSYLVASAPTSSLEPSRRLKTVLYKNGEVLKTRSKRVVVVLESDERSLAFLLSEATRLLNLANAARALFLRDGTPVERLSSLGKKHVSDANDLELWVSCGEPFVRPETCFDALRQERQELRGAFARCKEEAQALKSQRKNLKALMAKEATESTGRRLDTLQTELDSNKLDLEAVAERMTQFKARLRQIDLAVHEAGRPKIAKASQPRDPDLFQRLAKPVRPMARVLARRNGAWDAPPLLCMARSLEDLLVDCTEKLRMNPVRRLYTLQGQLVHSLEELATNQEVCIVARHLIMVPSCALQVLASAGEPFVGGKSSTSTAKPPVADSGVGDSEAMSVIDE</sequence>
<feature type="coiled-coil region" evidence="1">
    <location>
        <begin position="1457"/>
        <end position="1524"/>
    </location>
</feature>
<protein>
    <recommendedName>
        <fullName evidence="3">Doublecortin domain-containing protein</fullName>
    </recommendedName>
</protein>
<evidence type="ECO:0000256" key="2">
    <source>
        <dbReference type="SAM" id="MobiDB-lite"/>
    </source>
</evidence>
<dbReference type="InParanoid" id="A9UWW8"/>
<dbReference type="EMBL" id="CH991548">
    <property type="protein sequence ID" value="EDQ90288.1"/>
    <property type="molecule type" value="Genomic_DNA"/>
</dbReference>
<dbReference type="OMA" id="IMVAYKT"/>
<feature type="coiled-coil region" evidence="1">
    <location>
        <begin position="339"/>
        <end position="366"/>
    </location>
</feature>
<dbReference type="STRING" id="81824.A9UWW8"/>
<dbReference type="FunCoup" id="A9UWW8">
    <property type="interactions" value="1"/>
</dbReference>
<gene>
    <name evidence="4" type="ORF">MONBRDRAFT_36691</name>
</gene>
<dbReference type="Pfam" id="PF24478">
    <property type="entry name" value="DCX2_DCDC1"/>
    <property type="match status" value="1"/>
</dbReference>
<dbReference type="GO" id="GO:0030496">
    <property type="term" value="C:midbody"/>
    <property type="evidence" value="ECO:0000318"/>
    <property type="project" value="GO_Central"/>
</dbReference>
<feature type="region of interest" description="Disordered" evidence="2">
    <location>
        <begin position="1"/>
        <end position="103"/>
    </location>
</feature>
<evidence type="ECO:0000256" key="1">
    <source>
        <dbReference type="SAM" id="Coils"/>
    </source>
</evidence>
<keyword evidence="1" id="KW-0175">Coiled coil</keyword>
<evidence type="ECO:0000259" key="3">
    <source>
        <dbReference type="PROSITE" id="PS50309"/>
    </source>
</evidence>
<dbReference type="GO" id="GO:0035556">
    <property type="term" value="P:intracellular signal transduction"/>
    <property type="evidence" value="ECO:0007669"/>
    <property type="project" value="InterPro"/>
</dbReference>
<name>A9UWW8_MONBE</name>
<reference evidence="4 5" key="1">
    <citation type="journal article" date="2008" name="Nature">
        <title>The genome of the choanoflagellate Monosiga brevicollis and the origin of metazoans.</title>
        <authorList>
            <consortium name="JGI Sequencing"/>
            <person name="King N."/>
            <person name="Westbrook M.J."/>
            <person name="Young S.L."/>
            <person name="Kuo A."/>
            <person name="Abedin M."/>
            <person name="Chapman J."/>
            <person name="Fairclough S."/>
            <person name="Hellsten U."/>
            <person name="Isogai Y."/>
            <person name="Letunic I."/>
            <person name="Marr M."/>
            <person name="Pincus D."/>
            <person name="Putnam N."/>
            <person name="Rokas A."/>
            <person name="Wright K.J."/>
            <person name="Zuzow R."/>
            <person name="Dirks W."/>
            <person name="Good M."/>
            <person name="Goodstein D."/>
            <person name="Lemons D."/>
            <person name="Li W."/>
            <person name="Lyons J.B."/>
            <person name="Morris A."/>
            <person name="Nichols S."/>
            <person name="Richter D.J."/>
            <person name="Salamov A."/>
            <person name="Bork P."/>
            <person name="Lim W.A."/>
            <person name="Manning G."/>
            <person name="Miller W.T."/>
            <person name="McGinnis W."/>
            <person name="Shapiro H."/>
            <person name="Tjian R."/>
            <person name="Grigoriev I.V."/>
            <person name="Rokhsar D."/>
        </authorList>
    </citation>
    <scope>NUCLEOTIDE SEQUENCE [LARGE SCALE GENOMIC DNA]</scope>
    <source>
        <strain evidence="5">MX1 / ATCC 50154</strain>
    </source>
</reference>
<dbReference type="GO" id="GO:1902412">
    <property type="term" value="P:regulation of mitotic cytokinesis"/>
    <property type="evidence" value="ECO:0000318"/>
    <property type="project" value="GO_Central"/>
</dbReference>
<dbReference type="GO" id="GO:0008017">
    <property type="term" value="F:microtubule binding"/>
    <property type="evidence" value="ECO:0000318"/>
    <property type="project" value="GO_Central"/>
</dbReference>
<feature type="compositionally biased region" description="Low complexity" evidence="2">
    <location>
        <begin position="17"/>
        <end position="41"/>
    </location>
</feature>
<feature type="region of interest" description="Disordered" evidence="2">
    <location>
        <begin position="540"/>
        <end position="562"/>
    </location>
</feature>
<dbReference type="InterPro" id="IPR043188">
    <property type="entry name" value="DCDC1"/>
</dbReference>
<dbReference type="Pfam" id="PF03607">
    <property type="entry name" value="DCX"/>
    <property type="match status" value="1"/>
</dbReference>
<dbReference type="PANTHER" id="PTHR46302:SF3">
    <property type="entry name" value="DOUBLECORTIN DOMAIN-CONTAINING PROTEIN 1"/>
    <property type="match status" value="1"/>
</dbReference>